<comment type="caution">
    <text evidence="3">The sequence shown here is derived from an EMBL/GenBank/DDBJ whole genome shotgun (WGS) entry which is preliminary data.</text>
</comment>
<dbReference type="Pfam" id="PF07313">
    <property type="entry name" value="AmiA-like"/>
    <property type="match status" value="1"/>
</dbReference>
<evidence type="ECO:0000256" key="1">
    <source>
        <dbReference type="SAM" id="MobiDB-lite"/>
    </source>
</evidence>
<keyword evidence="2" id="KW-0732">Signal</keyword>
<dbReference type="SUPFAM" id="SSF54001">
    <property type="entry name" value="Cysteine proteinases"/>
    <property type="match status" value="1"/>
</dbReference>
<evidence type="ECO:0000313" key="3">
    <source>
        <dbReference type="EMBL" id="PIL39276.1"/>
    </source>
</evidence>
<dbReference type="EMBL" id="PDOB01000020">
    <property type="protein sequence ID" value="PIL39276.1"/>
    <property type="molecule type" value="Genomic_DNA"/>
</dbReference>
<dbReference type="RefSeq" id="WP_099916446.1">
    <property type="nucleotide sequence ID" value="NZ_BMHS01000007.1"/>
</dbReference>
<sequence length="335" mass="36367">MRLAALLFTAAAISIAGCATRPAVAPATPHADASAGSASRAEKPVYQMSPVEAGRYIAAVHQGEPDLRKRIAAIGRRNIGQPYKLNLLGEFPYQLHDTLPMFSLEQSDCVVFAEHTYAMALSQSWEEFFWMLQRIRYKDGVVGVASRNHYTEVDWNTNNNWLVTDISADLAGVDGPAYALRVDRARFLKTRHQTDSNLPLQTSREAFVATGRVAQIADQLQDGDFVNVISTRGGEHWASHVGLVVTGAGGVRNFLHSAEPQVREESFDAFIARTRAREERNAAAGKPGQKLAGFKFLRLNGNIVVPPALPQPRPASAPAGFAPTKTQVSAVPPAA</sequence>
<organism evidence="3 4">
    <name type="scientific">Massilia psychrophila</name>
    <dbReference type="NCBI Taxonomy" id="1603353"/>
    <lineage>
        <taxon>Bacteria</taxon>
        <taxon>Pseudomonadati</taxon>
        <taxon>Pseudomonadota</taxon>
        <taxon>Betaproteobacteria</taxon>
        <taxon>Burkholderiales</taxon>
        <taxon>Oxalobacteraceae</taxon>
        <taxon>Telluria group</taxon>
        <taxon>Massilia</taxon>
    </lineage>
</organism>
<dbReference type="InterPro" id="IPR010846">
    <property type="entry name" value="AmiA-like"/>
</dbReference>
<gene>
    <name evidence="3" type="ORF">CR103_13130</name>
</gene>
<feature type="signal peptide" evidence="2">
    <location>
        <begin position="1"/>
        <end position="19"/>
    </location>
</feature>
<dbReference type="Proteomes" id="UP000228593">
    <property type="component" value="Unassembled WGS sequence"/>
</dbReference>
<evidence type="ECO:0000256" key="2">
    <source>
        <dbReference type="SAM" id="SignalP"/>
    </source>
</evidence>
<keyword evidence="4" id="KW-1185">Reference proteome</keyword>
<dbReference type="AlphaFoldDB" id="A0A2G8SZR4"/>
<accession>A0A2G8SZR4</accession>
<dbReference type="Gene3D" id="1.10.3670.10">
    <property type="entry name" value="Putative xylanase like domain"/>
    <property type="match status" value="1"/>
</dbReference>
<evidence type="ECO:0000313" key="4">
    <source>
        <dbReference type="Proteomes" id="UP000228593"/>
    </source>
</evidence>
<protein>
    <recommendedName>
        <fullName evidence="5">DUF1460 domain-containing protein</fullName>
    </recommendedName>
</protein>
<dbReference type="PROSITE" id="PS51257">
    <property type="entry name" value="PROKAR_LIPOPROTEIN"/>
    <property type="match status" value="1"/>
</dbReference>
<feature type="region of interest" description="Disordered" evidence="1">
    <location>
        <begin position="308"/>
        <end position="335"/>
    </location>
</feature>
<name>A0A2G8SZR4_9BURK</name>
<proteinExistence type="predicted"/>
<reference evidence="3 4" key="1">
    <citation type="submission" date="2017-10" db="EMBL/GenBank/DDBJ databases">
        <title>Massilia psychrophilum sp. nov., a novel purple-pigmented bacterium isolated from Tianshan glacier, Xinjiang Municipality, China.</title>
        <authorList>
            <person name="Wang H."/>
        </authorList>
    </citation>
    <scope>NUCLEOTIDE SEQUENCE [LARGE SCALE GENOMIC DNA]</scope>
    <source>
        <strain evidence="3 4">JCM 30813</strain>
    </source>
</reference>
<feature type="chain" id="PRO_5013836186" description="DUF1460 domain-containing protein" evidence="2">
    <location>
        <begin position="20"/>
        <end position="335"/>
    </location>
</feature>
<dbReference type="InterPro" id="IPR038765">
    <property type="entry name" value="Papain-like_cys_pep_sf"/>
</dbReference>
<dbReference type="OrthoDB" id="8740273at2"/>
<evidence type="ECO:0008006" key="5">
    <source>
        <dbReference type="Google" id="ProtNLM"/>
    </source>
</evidence>